<dbReference type="SUPFAM" id="SSF69593">
    <property type="entry name" value="Glycerol-3-phosphate (1)-acyltransferase"/>
    <property type="match status" value="1"/>
</dbReference>
<evidence type="ECO:0000256" key="2">
    <source>
        <dbReference type="ARBA" id="ARBA00023315"/>
    </source>
</evidence>
<dbReference type="GO" id="GO:0006654">
    <property type="term" value="P:phosphatidic acid biosynthetic process"/>
    <property type="evidence" value="ECO:0007669"/>
    <property type="project" value="TreeGrafter"/>
</dbReference>
<dbReference type="PANTHER" id="PTHR10434">
    <property type="entry name" value="1-ACYL-SN-GLYCEROL-3-PHOSPHATE ACYLTRANSFERASE"/>
    <property type="match status" value="1"/>
</dbReference>
<protein>
    <submittedName>
        <fullName evidence="5">1-acyl-sn-glycerol-3-phosphate acyltransferase</fullName>
    </submittedName>
</protein>
<dbReference type="Proteomes" id="UP000650524">
    <property type="component" value="Unassembled WGS sequence"/>
</dbReference>
<evidence type="ECO:0000256" key="3">
    <source>
        <dbReference type="SAM" id="Phobius"/>
    </source>
</evidence>
<comment type="caution">
    <text evidence="5">The sequence shown here is derived from an EMBL/GenBank/DDBJ whole genome shotgun (WGS) entry which is preliminary data.</text>
</comment>
<evidence type="ECO:0000313" key="5">
    <source>
        <dbReference type="EMBL" id="MBC8179008.1"/>
    </source>
</evidence>
<gene>
    <name evidence="5" type="ORF">H8E19_16515</name>
</gene>
<organism evidence="5 6">
    <name type="scientific">Candidatus Desulfacyla euxinica</name>
    <dbReference type="NCBI Taxonomy" id="2841693"/>
    <lineage>
        <taxon>Bacteria</taxon>
        <taxon>Deltaproteobacteria</taxon>
        <taxon>Candidatus Desulfacyla</taxon>
    </lineage>
</organism>
<dbReference type="InterPro" id="IPR002123">
    <property type="entry name" value="Plipid/glycerol_acylTrfase"/>
</dbReference>
<keyword evidence="2 5" id="KW-0012">Acyltransferase</keyword>
<feature type="non-terminal residue" evidence="5">
    <location>
        <position position="140"/>
    </location>
</feature>
<keyword evidence="3" id="KW-1133">Transmembrane helix</keyword>
<dbReference type="SMART" id="SM00563">
    <property type="entry name" value="PlsC"/>
    <property type="match status" value="1"/>
</dbReference>
<name>A0A8J6N232_9DELT</name>
<sequence>MHHKTVHDTYIGKTLMRWLALVIFRFTGWKPAGKKPRISKYVIIAAPHTSNWDFFYTICLALILEIRPFIMLKAVWFRWPMGPFFRWLGAIPVDRSKSTHVVAGSIHAIRTHPEMVLVVPPSGTRRKVMYWKTGFYHIAK</sequence>
<keyword evidence="3" id="KW-0812">Transmembrane</keyword>
<dbReference type="AlphaFoldDB" id="A0A8J6N232"/>
<feature type="domain" description="Phospholipid/glycerol acyltransferase" evidence="4">
    <location>
        <begin position="42"/>
        <end position="139"/>
    </location>
</feature>
<evidence type="ECO:0000313" key="6">
    <source>
        <dbReference type="Proteomes" id="UP000650524"/>
    </source>
</evidence>
<dbReference type="PANTHER" id="PTHR10434:SF9">
    <property type="entry name" value="PHOSPHOLIPID_GLYCEROL ACYLTRANSFERASE DOMAIN-CONTAINING PROTEIN"/>
    <property type="match status" value="1"/>
</dbReference>
<feature type="transmembrane region" description="Helical" evidence="3">
    <location>
        <begin position="54"/>
        <end position="76"/>
    </location>
</feature>
<proteinExistence type="predicted"/>
<reference evidence="5 6" key="1">
    <citation type="submission" date="2020-08" db="EMBL/GenBank/DDBJ databases">
        <title>Bridging the membrane lipid divide: bacteria of the FCB group superphylum have the potential to synthesize archaeal ether lipids.</title>
        <authorList>
            <person name="Villanueva L."/>
            <person name="Von Meijenfeldt F.A.B."/>
            <person name="Westbye A.B."/>
            <person name="Yadav S."/>
            <person name="Hopmans E.C."/>
            <person name="Dutilh B.E."/>
            <person name="Sinninghe Damste J.S."/>
        </authorList>
    </citation>
    <scope>NUCLEOTIDE SEQUENCE [LARGE SCALE GENOMIC DNA]</scope>
    <source>
        <strain evidence="5">NIOZ-UU27</strain>
    </source>
</reference>
<evidence type="ECO:0000256" key="1">
    <source>
        <dbReference type="ARBA" id="ARBA00022679"/>
    </source>
</evidence>
<dbReference type="GO" id="GO:0003841">
    <property type="term" value="F:1-acylglycerol-3-phosphate O-acyltransferase activity"/>
    <property type="evidence" value="ECO:0007669"/>
    <property type="project" value="TreeGrafter"/>
</dbReference>
<evidence type="ECO:0000259" key="4">
    <source>
        <dbReference type="SMART" id="SM00563"/>
    </source>
</evidence>
<keyword evidence="3" id="KW-0472">Membrane</keyword>
<accession>A0A8J6N232</accession>
<dbReference type="Pfam" id="PF01553">
    <property type="entry name" value="Acyltransferase"/>
    <property type="match status" value="1"/>
</dbReference>
<keyword evidence="1" id="KW-0808">Transferase</keyword>
<dbReference type="EMBL" id="JACNJD010000337">
    <property type="protein sequence ID" value="MBC8179008.1"/>
    <property type="molecule type" value="Genomic_DNA"/>
</dbReference>